<evidence type="ECO:0000256" key="2">
    <source>
        <dbReference type="SAM" id="Phobius"/>
    </source>
</evidence>
<feature type="compositionally biased region" description="Polar residues" evidence="1">
    <location>
        <begin position="231"/>
        <end position="241"/>
    </location>
</feature>
<sequence>MSLWMDVHITTTVIQALTAGEESIIHKRFSANSLCPQLGVGEKYCVPKLNDAFNSTQWITFAWNTLANPFAVQGALDIYLRRTQGTKIVETMKNVSNDLGQYSFKPQSGWFEPYDPQANNTFQFFFVAAPLNQDPNDITDSGPTFYITQLPPTNQSSGSTITLTAPTVTATTSPALSASNVGLVDSTKNSPLTTPIIVIIIVAAFLLLIAIAGLAFVILTRSRNRSKRHQSLSNVSTSSNVPMMVQTKDLDKGKRLSDKSGEPESPVEASSIYSTTPLATKNSMSSLNQKLGIVSFSSESNLLQPQQQPAFDAAMLSDAYRQVLRKPDWKEEDDDEEFDTEIGLSEEERRRRREAKEIMKQELAEEGRGLHSVQRRHTKVQVHKIDEDDEDKSQK</sequence>
<dbReference type="AlphaFoldDB" id="A0A9N9GK47"/>
<accession>A0A9N9GK47</accession>
<feature type="compositionally biased region" description="Basic and acidic residues" evidence="1">
    <location>
        <begin position="248"/>
        <end position="262"/>
    </location>
</feature>
<evidence type="ECO:0000313" key="4">
    <source>
        <dbReference type="Proteomes" id="UP000789508"/>
    </source>
</evidence>
<keyword evidence="4" id="KW-1185">Reference proteome</keyword>
<reference evidence="3" key="1">
    <citation type="submission" date="2021-06" db="EMBL/GenBank/DDBJ databases">
        <authorList>
            <person name="Kallberg Y."/>
            <person name="Tangrot J."/>
            <person name="Rosling A."/>
        </authorList>
    </citation>
    <scope>NUCLEOTIDE SEQUENCE</scope>
    <source>
        <strain evidence="3">FL130A</strain>
    </source>
</reference>
<keyword evidence="2" id="KW-0812">Transmembrane</keyword>
<feature type="region of interest" description="Disordered" evidence="1">
    <location>
        <begin position="328"/>
        <end position="395"/>
    </location>
</feature>
<keyword evidence="2" id="KW-0472">Membrane</keyword>
<feature type="region of interest" description="Disordered" evidence="1">
    <location>
        <begin position="227"/>
        <end position="273"/>
    </location>
</feature>
<feature type="compositionally biased region" description="Basic residues" evidence="1">
    <location>
        <begin position="373"/>
        <end position="382"/>
    </location>
</feature>
<evidence type="ECO:0000313" key="3">
    <source>
        <dbReference type="EMBL" id="CAG8611746.1"/>
    </source>
</evidence>
<feature type="compositionally biased region" description="Basic and acidic residues" evidence="1">
    <location>
        <begin position="346"/>
        <end position="369"/>
    </location>
</feature>
<dbReference type="OrthoDB" id="2397419at2759"/>
<keyword evidence="2" id="KW-1133">Transmembrane helix</keyword>
<organism evidence="3 4">
    <name type="scientific">Ambispora leptoticha</name>
    <dbReference type="NCBI Taxonomy" id="144679"/>
    <lineage>
        <taxon>Eukaryota</taxon>
        <taxon>Fungi</taxon>
        <taxon>Fungi incertae sedis</taxon>
        <taxon>Mucoromycota</taxon>
        <taxon>Glomeromycotina</taxon>
        <taxon>Glomeromycetes</taxon>
        <taxon>Archaeosporales</taxon>
        <taxon>Ambisporaceae</taxon>
        <taxon>Ambispora</taxon>
    </lineage>
</organism>
<gene>
    <name evidence="3" type="ORF">ALEPTO_LOCUS8591</name>
</gene>
<comment type="caution">
    <text evidence="3">The sequence shown here is derived from an EMBL/GenBank/DDBJ whole genome shotgun (WGS) entry which is preliminary data.</text>
</comment>
<dbReference type="EMBL" id="CAJVPS010005146">
    <property type="protein sequence ID" value="CAG8611746.1"/>
    <property type="molecule type" value="Genomic_DNA"/>
</dbReference>
<proteinExistence type="predicted"/>
<protein>
    <submittedName>
        <fullName evidence="3">14062_t:CDS:1</fullName>
    </submittedName>
</protein>
<feature type="compositionally biased region" description="Acidic residues" evidence="1">
    <location>
        <begin position="330"/>
        <end position="340"/>
    </location>
</feature>
<feature type="transmembrane region" description="Helical" evidence="2">
    <location>
        <begin position="196"/>
        <end position="219"/>
    </location>
</feature>
<dbReference type="Proteomes" id="UP000789508">
    <property type="component" value="Unassembled WGS sequence"/>
</dbReference>
<name>A0A9N9GK47_9GLOM</name>
<evidence type="ECO:0000256" key="1">
    <source>
        <dbReference type="SAM" id="MobiDB-lite"/>
    </source>
</evidence>